<evidence type="ECO:0000313" key="3">
    <source>
        <dbReference type="Proteomes" id="UP000292027"/>
    </source>
</evidence>
<evidence type="ECO:0000256" key="1">
    <source>
        <dbReference type="SAM" id="MobiDB-lite"/>
    </source>
</evidence>
<name>A0A4Q7WR85_9ACTN</name>
<dbReference type="AlphaFoldDB" id="A0A4Q7WR85"/>
<dbReference type="Proteomes" id="UP000292027">
    <property type="component" value="Unassembled WGS sequence"/>
</dbReference>
<evidence type="ECO:0000313" key="2">
    <source>
        <dbReference type="EMBL" id="RZU12690.1"/>
    </source>
</evidence>
<feature type="region of interest" description="Disordered" evidence="1">
    <location>
        <begin position="1"/>
        <end position="22"/>
    </location>
</feature>
<feature type="compositionally biased region" description="Gly residues" evidence="1">
    <location>
        <begin position="1"/>
        <end position="10"/>
    </location>
</feature>
<sequence length="147" mass="16115">MSATGEGGSGSAAEVPGRAADPTQRIPDVDLLVPRDRLALVKSYSESARNAVLPIKLDTVAAEVYVDFRPRHEKSYLVHRRLRFPVPSTFFAPRAVPLFGEQIKTIDPRSLLHTFGTIGGVVRQKDVPKMIRLAEAIRSNPKRSGGQ</sequence>
<dbReference type="OrthoDB" id="9849913at2"/>
<dbReference type="EMBL" id="SHKR01000014">
    <property type="protein sequence ID" value="RZU12690.1"/>
    <property type="molecule type" value="Genomic_DNA"/>
</dbReference>
<accession>A0A4Q7WR85</accession>
<protein>
    <submittedName>
        <fullName evidence="2">Uncharacterized protein</fullName>
    </submittedName>
</protein>
<organism evidence="2 3">
    <name type="scientific">Kribbella rubisoli</name>
    <dbReference type="NCBI Taxonomy" id="3075929"/>
    <lineage>
        <taxon>Bacteria</taxon>
        <taxon>Bacillati</taxon>
        <taxon>Actinomycetota</taxon>
        <taxon>Actinomycetes</taxon>
        <taxon>Propionibacteriales</taxon>
        <taxon>Kribbellaceae</taxon>
        <taxon>Kribbella</taxon>
    </lineage>
</organism>
<comment type="caution">
    <text evidence="2">The sequence shown here is derived from an EMBL/GenBank/DDBJ whole genome shotgun (WGS) entry which is preliminary data.</text>
</comment>
<proteinExistence type="predicted"/>
<dbReference type="RefSeq" id="WP_130447259.1">
    <property type="nucleotide sequence ID" value="NZ_SHKR01000014.1"/>
</dbReference>
<keyword evidence="3" id="KW-1185">Reference proteome</keyword>
<reference evidence="2 3" key="1">
    <citation type="journal article" date="2015" name="Stand. Genomic Sci.">
        <title>Genomic Encyclopedia of Bacterial and Archaeal Type Strains, Phase III: the genomes of soil and plant-associated and newly described type strains.</title>
        <authorList>
            <person name="Whitman W.B."/>
            <person name="Woyke T."/>
            <person name="Klenk H.P."/>
            <person name="Zhou Y."/>
            <person name="Lilburn T.G."/>
            <person name="Beck B.J."/>
            <person name="De Vos P."/>
            <person name="Vandamme P."/>
            <person name="Eisen J.A."/>
            <person name="Garrity G."/>
            <person name="Hugenholtz P."/>
            <person name="Kyrpides N.C."/>
        </authorList>
    </citation>
    <scope>NUCLEOTIDE SEQUENCE [LARGE SCALE GENOMIC DNA]</scope>
    <source>
        <strain evidence="2 3">VKM Ac-2540</strain>
    </source>
</reference>
<gene>
    <name evidence="2" type="ORF">EV645_5963</name>
</gene>